<accession>A0A5C5ZNJ6</accession>
<dbReference type="OrthoDB" id="289959at2"/>
<evidence type="ECO:0000313" key="1">
    <source>
        <dbReference type="EMBL" id="TWT88003.1"/>
    </source>
</evidence>
<proteinExistence type="predicted"/>
<reference evidence="1 2" key="1">
    <citation type="submission" date="2019-02" db="EMBL/GenBank/DDBJ databases">
        <title>Deep-cultivation of Planctomycetes and their phenomic and genomic characterization uncovers novel biology.</title>
        <authorList>
            <person name="Wiegand S."/>
            <person name="Jogler M."/>
            <person name="Boedeker C."/>
            <person name="Pinto D."/>
            <person name="Vollmers J."/>
            <person name="Rivas-Marin E."/>
            <person name="Kohn T."/>
            <person name="Peeters S.H."/>
            <person name="Heuer A."/>
            <person name="Rast P."/>
            <person name="Oberbeckmann S."/>
            <person name="Bunk B."/>
            <person name="Jeske O."/>
            <person name="Meyerdierks A."/>
            <person name="Storesund J.E."/>
            <person name="Kallscheuer N."/>
            <person name="Luecker S."/>
            <person name="Lage O.M."/>
            <person name="Pohl T."/>
            <person name="Merkel B.J."/>
            <person name="Hornburger P."/>
            <person name="Mueller R.-W."/>
            <person name="Bruemmer F."/>
            <person name="Labrenz M."/>
            <person name="Spormann A.M."/>
            <person name="Op Den Camp H."/>
            <person name="Overmann J."/>
            <person name="Amann R."/>
            <person name="Jetten M.S.M."/>
            <person name="Mascher T."/>
            <person name="Medema M.H."/>
            <person name="Devos D.P."/>
            <person name="Kaster A.-K."/>
            <person name="Ovreas L."/>
            <person name="Rohde M."/>
            <person name="Galperin M.Y."/>
            <person name="Jogler C."/>
        </authorList>
    </citation>
    <scope>NUCLEOTIDE SEQUENCE [LARGE SCALE GENOMIC DNA]</scope>
    <source>
        <strain evidence="1 2">Pla100</strain>
    </source>
</reference>
<sequence>MNRIEIESVSNVDALIDRIADAVFDRLRPLIAKKDEPRQERCASRDEMAKILGWSIAKLDRRTSEGAVPSIMDEGRRTYIVEDVFAALREGTPAAEAAAKERQAKKQAVRKSAK</sequence>
<name>A0A5C5ZNJ6_9BACT</name>
<organism evidence="1 2">
    <name type="scientific">Neorhodopirellula pilleata</name>
    <dbReference type="NCBI Taxonomy" id="2714738"/>
    <lineage>
        <taxon>Bacteria</taxon>
        <taxon>Pseudomonadati</taxon>
        <taxon>Planctomycetota</taxon>
        <taxon>Planctomycetia</taxon>
        <taxon>Pirellulales</taxon>
        <taxon>Pirellulaceae</taxon>
        <taxon>Neorhodopirellula</taxon>
    </lineage>
</organism>
<evidence type="ECO:0000313" key="2">
    <source>
        <dbReference type="Proteomes" id="UP000316213"/>
    </source>
</evidence>
<dbReference type="AlphaFoldDB" id="A0A5C5ZNJ6"/>
<gene>
    <name evidence="1" type="ORF">Pla100_57330</name>
</gene>
<dbReference type="Proteomes" id="UP000316213">
    <property type="component" value="Unassembled WGS sequence"/>
</dbReference>
<protein>
    <submittedName>
        <fullName evidence="1">Uncharacterized protein</fullName>
    </submittedName>
</protein>
<dbReference type="EMBL" id="SJPM01000022">
    <property type="protein sequence ID" value="TWT88003.1"/>
    <property type="molecule type" value="Genomic_DNA"/>
</dbReference>
<comment type="caution">
    <text evidence="1">The sequence shown here is derived from an EMBL/GenBank/DDBJ whole genome shotgun (WGS) entry which is preliminary data.</text>
</comment>
<keyword evidence="2" id="KW-1185">Reference proteome</keyword>
<dbReference type="RefSeq" id="WP_146582086.1">
    <property type="nucleotide sequence ID" value="NZ_SJPM01000022.1"/>
</dbReference>